<proteinExistence type="predicted"/>
<evidence type="ECO:0000313" key="2">
    <source>
        <dbReference type="EMBL" id="BAT60068.1"/>
    </source>
</evidence>
<name>A0A0S3PW17_9BRAD</name>
<evidence type="ECO:0000256" key="1">
    <source>
        <dbReference type="SAM" id="MobiDB-lite"/>
    </source>
</evidence>
<feature type="region of interest" description="Disordered" evidence="1">
    <location>
        <begin position="186"/>
        <end position="228"/>
    </location>
</feature>
<feature type="region of interest" description="Disordered" evidence="1">
    <location>
        <begin position="115"/>
        <end position="147"/>
    </location>
</feature>
<reference evidence="2 3" key="1">
    <citation type="submission" date="2015-08" db="EMBL/GenBank/DDBJ databases">
        <title>Investigation of the bacterial diversity of lava forest soil.</title>
        <authorList>
            <person name="Lee J.S."/>
        </authorList>
    </citation>
    <scope>NUCLEOTIDE SEQUENCE [LARGE SCALE GENOMIC DNA]</scope>
    <source>
        <strain evidence="2 3">GJW-30</strain>
    </source>
</reference>
<keyword evidence="3" id="KW-1185">Reference proteome</keyword>
<dbReference type="EMBL" id="AP014946">
    <property type="protein sequence ID" value="BAT60068.1"/>
    <property type="molecule type" value="Genomic_DNA"/>
</dbReference>
<gene>
    <name evidence="2" type="ORF">GJW-30_1_02603</name>
</gene>
<protein>
    <submittedName>
        <fullName evidence="2">Uncharacterized protein</fullName>
    </submittedName>
</protein>
<feature type="compositionally biased region" description="Low complexity" evidence="1">
    <location>
        <begin position="213"/>
        <end position="228"/>
    </location>
</feature>
<feature type="region of interest" description="Disordered" evidence="1">
    <location>
        <begin position="19"/>
        <end position="41"/>
    </location>
</feature>
<dbReference type="KEGG" id="vgo:GJW-30_1_02603"/>
<accession>A0A0S3PW17</accession>
<dbReference type="AlphaFoldDB" id="A0A0S3PW17"/>
<evidence type="ECO:0000313" key="3">
    <source>
        <dbReference type="Proteomes" id="UP000236884"/>
    </source>
</evidence>
<sequence>MGKPNTRRARQHALMFMQQASSAPGRSFFHRPRGSPDEPRVDAQRWQSLTFLSDSMTRADAKIARFFQRMDAGEAAVQAHQLTANRQAQPLRLPRSPRYLEDHLTALCIPKAAADKAPGAQPSGKRHRSPGFPAAQRGDAMRPDTNRCSAATNTRERLAQYERLCPKDTCNRYFAYLMIRSYLDHPDPPASRETVLPPELFVPPSERRRKNKAPSTTPDAATDTGNPR</sequence>
<organism evidence="2 3">
    <name type="scientific">Variibacter gotjawalensis</name>
    <dbReference type="NCBI Taxonomy" id="1333996"/>
    <lineage>
        <taxon>Bacteria</taxon>
        <taxon>Pseudomonadati</taxon>
        <taxon>Pseudomonadota</taxon>
        <taxon>Alphaproteobacteria</taxon>
        <taxon>Hyphomicrobiales</taxon>
        <taxon>Nitrobacteraceae</taxon>
        <taxon>Variibacter</taxon>
    </lineage>
</organism>
<dbReference type="Proteomes" id="UP000236884">
    <property type="component" value="Chromosome"/>
</dbReference>